<reference evidence="1 4" key="2">
    <citation type="submission" date="2021-02" db="EMBL/GenBank/DDBJ databases">
        <title>FDA dAtabase for Regulatory Grade micrObial Sequences (FDA-ARGOS): Supporting development and validation of Infectious Disease Dx tests.</title>
        <authorList>
            <person name="Carlson P."/>
            <person name="Fischbach M."/>
            <person name="Hastie J."/>
            <person name="Bilen M."/>
            <person name="Cheng A."/>
            <person name="Tallon L."/>
            <person name="Sadzewicz L."/>
            <person name="Zhao X."/>
            <person name="Boylan J."/>
            <person name="Ott S."/>
            <person name="Bowen H."/>
            <person name="Vavikolanu K."/>
            <person name="Mehta A."/>
            <person name="Aluvathingal J."/>
            <person name="Nadendla S."/>
            <person name="Yan Y."/>
            <person name="Sichtig H."/>
        </authorList>
    </citation>
    <scope>NUCLEOTIDE SEQUENCE [LARGE SCALE GENOMIC DNA]</scope>
    <source>
        <strain evidence="1 4">FDAARGOS_1229</strain>
    </source>
</reference>
<evidence type="ECO:0000313" key="3">
    <source>
        <dbReference type="Proteomes" id="UP000286063"/>
    </source>
</evidence>
<dbReference type="RefSeq" id="WP_027200043.1">
    <property type="nucleotide sequence ID" value="NZ_CAJKXH010000008.1"/>
</dbReference>
<dbReference type="Proteomes" id="UP000286063">
    <property type="component" value="Unassembled WGS sequence"/>
</dbReference>
<accession>A0A413IL50</accession>
<organism evidence="2 3">
    <name type="scientific">Butyricimonas virosa</name>
    <dbReference type="NCBI Taxonomy" id="544645"/>
    <lineage>
        <taxon>Bacteria</taxon>
        <taxon>Pseudomonadati</taxon>
        <taxon>Bacteroidota</taxon>
        <taxon>Bacteroidia</taxon>
        <taxon>Bacteroidales</taxon>
        <taxon>Odoribacteraceae</taxon>
        <taxon>Butyricimonas</taxon>
    </lineage>
</organism>
<dbReference type="Proteomes" id="UP000654720">
    <property type="component" value="Chromosome"/>
</dbReference>
<evidence type="ECO:0000313" key="4">
    <source>
        <dbReference type="Proteomes" id="UP000654720"/>
    </source>
</evidence>
<gene>
    <name evidence="2" type="ORF">DXA50_14680</name>
    <name evidence="1" type="ORF">I6J59_16040</name>
</gene>
<reference evidence="2 3" key="1">
    <citation type="submission" date="2018-08" db="EMBL/GenBank/DDBJ databases">
        <title>A genome reference for cultivated species of the human gut microbiota.</title>
        <authorList>
            <person name="Zou Y."/>
            <person name="Xue W."/>
            <person name="Luo G."/>
        </authorList>
    </citation>
    <scope>NUCLEOTIDE SEQUENCE [LARGE SCALE GENOMIC DNA]</scope>
    <source>
        <strain evidence="2 3">OF02-7</strain>
    </source>
</reference>
<protein>
    <submittedName>
        <fullName evidence="2">Uncharacterized protein</fullName>
    </submittedName>
</protein>
<dbReference type="GeneID" id="93097913"/>
<dbReference type="EMBL" id="QSCR01000029">
    <property type="protein sequence ID" value="RGY14536.1"/>
    <property type="molecule type" value="Genomic_DNA"/>
</dbReference>
<keyword evidence="4" id="KW-1185">Reference proteome</keyword>
<sequence length="318" mass="37107">MKNLFIALIGLFVFIGCSKSFKEVEPEIEINKSNLGIMEKFDISPNDTSGLKIFGLAVKRDDDDTIALLGNKQEKLWVQILHVVDDNYKKITNFMVDGVFNDRIEIDLGYGEKITNCVSYLGWSQEINNSNYMYVYSSHDYKNFTITKDKTIIGSNDINDVLSWIICDDKINQSQIFYWNIFADGYLGRVYKNNNSAFTPHFYTYVCNRKGEALYEYKDEFKDYTFINLYEYIKYSDNYIILQNAETDEIVWRTQLEEMGQIIDGHKPKIEYSFQITDNTISYTFNITNYDGSKETKKIKIDTVSGEIIRACLNFIQQ</sequence>
<dbReference type="AlphaFoldDB" id="A0A413IL50"/>
<dbReference type="EMBL" id="CP069450">
    <property type="protein sequence ID" value="QRO49402.1"/>
    <property type="molecule type" value="Genomic_DNA"/>
</dbReference>
<evidence type="ECO:0000313" key="2">
    <source>
        <dbReference type="EMBL" id="RGY14536.1"/>
    </source>
</evidence>
<name>A0A413IL50_9BACT</name>
<proteinExistence type="predicted"/>
<dbReference type="PROSITE" id="PS51257">
    <property type="entry name" value="PROKAR_LIPOPROTEIN"/>
    <property type="match status" value="1"/>
</dbReference>
<evidence type="ECO:0000313" key="1">
    <source>
        <dbReference type="EMBL" id="QRO49402.1"/>
    </source>
</evidence>